<keyword evidence="1" id="KW-1133">Transmembrane helix</keyword>
<feature type="transmembrane region" description="Helical" evidence="1">
    <location>
        <begin position="478"/>
        <end position="502"/>
    </location>
</feature>
<proteinExistence type="predicted"/>
<dbReference type="EMBL" id="PQVF01000004">
    <property type="protein sequence ID" value="POY37420.1"/>
    <property type="molecule type" value="Genomic_DNA"/>
</dbReference>
<protein>
    <submittedName>
        <fullName evidence="2">DUF2339 domain-containing protein</fullName>
    </submittedName>
</protein>
<dbReference type="OrthoDB" id="666059at2"/>
<dbReference type="PANTHER" id="PTHR38434:SF1">
    <property type="entry name" value="BLL2549 PROTEIN"/>
    <property type="match status" value="1"/>
</dbReference>
<accession>A0A2S5A4B0</accession>
<feature type="transmembrane region" description="Helical" evidence="1">
    <location>
        <begin position="263"/>
        <end position="279"/>
    </location>
</feature>
<feature type="transmembrane region" description="Helical" evidence="1">
    <location>
        <begin position="456"/>
        <end position="471"/>
    </location>
</feature>
<feature type="transmembrane region" description="Helical" evidence="1">
    <location>
        <begin position="522"/>
        <end position="541"/>
    </location>
</feature>
<feature type="transmembrane region" description="Helical" evidence="1">
    <location>
        <begin position="661"/>
        <end position="682"/>
    </location>
</feature>
<feature type="transmembrane region" description="Helical" evidence="1">
    <location>
        <begin position="623"/>
        <end position="641"/>
    </location>
</feature>
<sequence>MIEALIFILLLVILVVVIQQKNDLNQKSTYLSYKIDQLTELINSQSVKVEPKGEQSTQTAIDVQPNVISSVVKPEVEPSPEKDEIYAERLFFPEESDHLTLSDSGISAYEPEQSIPSFAEASAALRNQSEEIPTKKSFLERNPDLEKYIGENLFNKIGIAILVLGMGFFLKYAIDKNWINEIGRTFIGIVTGGALITIAHRMRKSFAAFSSVLVGGGIAILYFTITIAFQQYQLFSQTIAFLIMVLITGFAVLLSISYDRKELAILAILGGFTSPLMISTGEGNYVVLFSYILILNIGMLVLAYFKKWNILNIICYAFTIIMFGAWLSTKVIMVGSDAENVPYVGALLFATLFYFVFFLMNIINNIKEKTRFNAAEISILLSNTFFYFSAGILVLNSMQAEVYQGLFTALLAVFNLVFAYVLYKNERVDKNLIYLLIGLVLTFCSLVAPIQLHGNYITLFWAAEAVLLLWLSQKSGIVYIRVASVIVMTLMFISLAMDWIAIYNTGAIYQTTLKFLRPFSNSGFITGVAAIVSVYTTLKLLKNDESESHLVDGIKVESYKTALSVISVILIYVLFRLEINYQAAYYFNEELFIIVGCYNYMFIAILLYLSVRAKEKISLFAKQFLGAVGLINLIAYPVFYNNQLILLRLQNMINGFSTFDVLLQIVLVVLFFVTLFQVYRLVKVLSNENLLRIFQWFAAVCMVFILSSELDHIGAAVYGNPETYADILTEVTHKTGYAILWGVFAFILIHLGMHWKSKNVRIISLSVFAVTLIKLFVFDLRGLSEGGKIAAFLSLGALLLVISFMYQRLKRILLSDASQENTNDDNGEIQIES</sequence>
<dbReference type="PANTHER" id="PTHR38434">
    <property type="entry name" value="BLL2549 PROTEIN"/>
    <property type="match status" value="1"/>
</dbReference>
<name>A0A2S5A4B0_9SPHI</name>
<feature type="transmembrane region" description="Helical" evidence="1">
    <location>
        <begin position="562"/>
        <end position="579"/>
    </location>
</feature>
<feature type="transmembrane region" description="Helical" evidence="1">
    <location>
        <begin position="432"/>
        <end position="450"/>
    </location>
</feature>
<dbReference type="Pfam" id="PF10101">
    <property type="entry name" value="DUF2339"/>
    <property type="match status" value="1"/>
</dbReference>
<feature type="transmembrane region" description="Helical" evidence="1">
    <location>
        <begin position="153"/>
        <end position="174"/>
    </location>
</feature>
<feature type="transmembrane region" description="Helical" evidence="1">
    <location>
        <begin position="591"/>
        <end position="611"/>
    </location>
</feature>
<feature type="transmembrane region" description="Helical" evidence="1">
    <location>
        <begin position="375"/>
        <end position="396"/>
    </location>
</feature>
<feature type="transmembrane region" description="Helical" evidence="1">
    <location>
        <begin position="285"/>
        <end position="305"/>
    </location>
</feature>
<feature type="transmembrane region" description="Helical" evidence="1">
    <location>
        <begin position="789"/>
        <end position="806"/>
    </location>
</feature>
<dbReference type="AlphaFoldDB" id="A0A2S5A4B0"/>
<dbReference type="InterPro" id="IPR019286">
    <property type="entry name" value="DUF2339_TM"/>
</dbReference>
<evidence type="ECO:0000256" key="1">
    <source>
        <dbReference type="SAM" id="Phobius"/>
    </source>
</evidence>
<feature type="transmembrane region" description="Helical" evidence="1">
    <location>
        <begin position="206"/>
        <end position="229"/>
    </location>
</feature>
<feature type="transmembrane region" description="Helical" evidence="1">
    <location>
        <begin position="694"/>
        <end position="715"/>
    </location>
</feature>
<feature type="transmembrane region" description="Helical" evidence="1">
    <location>
        <begin position="235"/>
        <end position="256"/>
    </location>
</feature>
<reference evidence="2 3" key="1">
    <citation type="submission" date="2018-01" db="EMBL/GenBank/DDBJ databases">
        <authorList>
            <person name="Gaut B.S."/>
            <person name="Morton B.R."/>
            <person name="Clegg M.T."/>
            <person name="Duvall M.R."/>
        </authorList>
    </citation>
    <scope>NUCLEOTIDE SEQUENCE [LARGE SCALE GENOMIC DNA]</scope>
    <source>
        <strain evidence="2 3">HR-AV</strain>
    </source>
</reference>
<gene>
    <name evidence="2" type="ORF">C3K47_06565</name>
</gene>
<feature type="transmembrane region" description="Helical" evidence="1">
    <location>
        <begin position="341"/>
        <end position="363"/>
    </location>
</feature>
<dbReference type="RefSeq" id="WP_103788328.1">
    <property type="nucleotide sequence ID" value="NZ_PQVF01000004.1"/>
</dbReference>
<feature type="transmembrane region" description="Helical" evidence="1">
    <location>
        <begin position="310"/>
        <end position="329"/>
    </location>
</feature>
<keyword evidence="1" id="KW-0472">Membrane</keyword>
<keyword evidence="3" id="KW-1185">Reference proteome</keyword>
<evidence type="ECO:0000313" key="3">
    <source>
        <dbReference type="Proteomes" id="UP000236893"/>
    </source>
</evidence>
<dbReference type="Proteomes" id="UP000236893">
    <property type="component" value="Unassembled WGS sequence"/>
</dbReference>
<keyword evidence="1" id="KW-0812">Transmembrane</keyword>
<comment type="caution">
    <text evidence="2">The sequence shown here is derived from an EMBL/GenBank/DDBJ whole genome shotgun (WGS) entry which is preliminary data.</text>
</comment>
<organism evidence="2 3">
    <name type="scientific">Solitalea longa</name>
    <dbReference type="NCBI Taxonomy" id="2079460"/>
    <lineage>
        <taxon>Bacteria</taxon>
        <taxon>Pseudomonadati</taxon>
        <taxon>Bacteroidota</taxon>
        <taxon>Sphingobacteriia</taxon>
        <taxon>Sphingobacteriales</taxon>
        <taxon>Sphingobacteriaceae</taxon>
        <taxon>Solitalea</taxon>
    </lineage>
</organism>
<feature type="transmembrane region" description="Helical" evidence="1">
    <location>
        <begin position="735"/>
        <end position="753"/>
    </location>
</feature>
<feature type="transmembrane region" description="Helical" evidence="1">
    <location>
        <begin position="760"/>
        <end position="777"/>
    </location>
</feature>
<evidence type="ECO:0000313" key="2">
    <source>
        <dbReference type="EMBL" id="POY37420.1"/>
    </source>
</evidence>
<feature type="transmembrane region" description="Helical" evidence="1">
    <location>
        <begin position="402"/>
        <end position="423"/>
    </location>
</feature>